<evidence type="ECO:0000256" key="3">
    <source>
        <dbReference type="ARBA" id="ARBA00022475"/>
    </source>
</evidence>
<dbReference type="OrthoDB" id="2360475at2"/>
<dbReference type="Proteomes" id="UP000002217">
    <property type="component" value="Chromosome"/>
</dbReference>
<evidence type="ECO:0000256" key="5">
    <source>
        <dbReference type="ARBA" id="ARBA00022989"/>
    </source>
</evidence>
<feature type="transmembrane region" description="Helical" evidence="7">
    <location>
        <begin position="15"/>
        <end position="40"/>
    </location>
</feature>
<dbReference type="AlphaFoldDB" id="C8W2D7"/>
<accession>C8W2D7</accession>
<evidence type="ECO:0000256" key="4">
    <source>
        <dbReference type="ARBA" id="ARBA00022692"/>
    </source>
</evidence>
<keyword evidence="6 7" id="KW-0472">Membrane</keyword>
<reference evidence="10 11" key="1">
    <citation type="journal article" date="2009" name="Stand. Genomic Sci.">
        <title>Complete genome sequence of Desulfotomaculum acetoxidans type strain (5575).</title>
        <authorList>
            <person name="Spring S."/>
            <person name="Lapidus A."/>
            <person name="Schroder M."/>
            <person name="Gleim D."/>
            <person name="Sims D."/>
            <person name="Meincke L."/>
            <person name="Glavina Del Rio T."/>
            <person name="Tice H."/>
            <person name="Copeland A."/>
            <person name="Cheng J.F."/>
            <person name="Lucas S."/>
            <person name="Chen F."/>
            <person name="Nolan M."/>
            <person name="Bruce D."/>
            <person name="Goodwin L."/>
            <person name="Pitluck S."/>
            <person name="Ivanova N."/>
            <person name="Mavromatis K."/>
            <person name="Mikhailova N."/>
            <person name="Pati A."/>
            <person name="Chen A."/>
            <person name="Palaniappan K."/>
            <person name="Land M."/>
            <person name="Hauser L."/>
            <person name="Chang Y.J."/>
            <person name="Jeffries C.D."/>
            <person name="Chain P."/>
            <person name="Saunders E."/>
            <person name="Brettin T."/>
            <person name="Detter J.C."/>
            <person name="Goker M."/>
            <person name="Bristow J."/>
            <person name="Eisen J.A."/>
            <person name="Markowitz V."/>
            <person name="Hugenholtz P."/>
            <person name="Kyrpides N.C."/>
            <person name="Klenk H.P."/>
            <person name="Han C."/>
        </authorList>
    </citation>
    <scope>NUCLEOTIDE SEQUENCE [LARGE SCALE GENOMIC DNA]</scope>
    <source>
        <strain evidence="11">ATCC 49208 / DSM 771 / VKM B-1644</strain>
    </source>
</reference>
<evidence type="ECO:0000256" key="7">
    <source>
        <dbReference type="SAM" id="Phobius"/>
    </source>
</evidence>
<dbReference type="Pfam" id="PF13807">
    <property type="entry name" value="GNVR"/>
    <property type="match status" value="1"/>
</dbReference>
<dbReference type="Pfam" id="PF02706">
    <property type="entry name" value="Wzz"/>
    <property type="match status" value="1"/>
</dbReference>
<organism evidence="10 11">
    <name type="scientific">Desulfofarcimen acetoxidans (strain ATCC 49208 / DSM 771 / KCTC 5769 / VKM B-1644 / 5575)</name>
    <name type="common">Desulfotomaculum acetoxidans</name>
    <dbReference type="NCBI Taxonomy" id="485916"/>
    <lineage>
        <taxon>Bacteria</taxon>
        <taxon>Bacillati</taxon>
        <taxon>Bacillota</taxon>
        <taxon>Clostridia</taxon>
        <taxon>Eubacteriales</taxon>
        <taxon>Peptococcaceae</taxon>
        <taxon>Desulfofarcimen</taxon>
    </lineage>
</organism>
<feature type="domain" description="Tyrosine-protein kinase G-rich" evidence="9">
    <location>
        <begin position="141"/>
        <end position="192"/>
    </location>
</feature>
<evidence type="ECO:0000256" key="6">
    <source>
        <dbReference type="ARBA" id="ARBA00023136"/>
    </source>
</evidence>
<protein>
    <submittedName>
        <fullName evidence="10">Lipopolysaccharide biosynthesis protein</fullName>
    </submittedName>
</protein>
<gene>
    <name evidence="10" type="ordered locus">Dtox_2856</name>
</gene>
<dbReference type="GO" id="GO:0004713">
    <property type="term" value="F:protein tyrosine kinase activity"/>
    <property type="evidence" value="ECO:0007669"/>
    <property type="project" value="TreeGrafter"/>
</dbReference>
<dbReference type="InterPro" id="IPR003856">
    <property type="entry name" value="LPS_length_determ_N"/>
</dbReference>
<evidence type="ECO:0000256" key="1">
    <source>
        <dbReference type="ARBA" id="ARBA00004651"/>
    </source>
</evidence>
<dbReference type="InterPro" id="IPR050445">
    <property type="entry name" value="Bact_polysacc_biosynth/exp"/>
</dbReference>
<evidence type="ECO:0000259" key="9">
    <source>
        <dbReference type="Pfam" id="PF13807"/>
    </source>
</evidence>
<keyword evidence="5 7" id="KW-1133">Transmembrane helix</keyword>
<comment type="subcellular location">
    <subcellularLocation>
        <location evidence="1">Cell membrane</location>
        <topology evidence="1">Multi-pass membrane protein</topology>
    </subcellularLocation>
</comment>
<evidence type="ECO:0000313" key="11">
    <source>
        <dbReference type="Proteomes" id="UP000002217"/>
    </source>
</evidence>
<evidence type="ECO:0000256" key="2">
    <source>
        <dbReference type="ARBA" id="ARBA00006683"/>
    </source>
</evidence>
<dbReference type="GO" id="GO:0005886">
    <property type="term" value="C:plasma membrane"/>
    <property type="evidence" value="ECO:0007669"/>
    <property type="project" value="UniProtKB-SubCell"/>
</dbReference>
<sequence length="239" mass="25945">MRAKEVAKALGEIKLALLAVPILAMIISAVISSTVLSPVFKASTTLMVFKQSEVAVPYEVSIGTITLNQKIVKTYAELARSTLILEEVIKQNELKMSIEDLRQKVNVELLGDTEFLKISVESSNPTMSAMLANSMAKVLLEKVADILNFDNLRVVDAASPPSSPIWPNRNLNVLLAGILGLVLVFGVALFRTSLRNDSGEASNVPQIILHPISPSQAVMYQSVKTNETCKNSGQDPNQQ</sequence>
<comment type="similarity">
    <text evidence="2">Belongs to the CpsC/CapA family.</text>
</comment>
<dbReference type="EMBL" id="CP001720">
    <property type="protein sequence ID" value="ACV63621.1"/>
    <property type="molecule type" value="Genomic_DNA"/>
</dbReference>
<dbReference type="STRING" id="485916.Dtox_2856"/>
<dbReference type="PANTHER" id="PTHR32309">
    <property type="entry name" value="TYROSINE-PROTEIN KINASE"/>
    <property type="match status" value="1"/>
</dbReference>
<name>C8W2D7_DESAS</name>
<keyword evidence="3" id="KW-1003">Cell membrane</keyword>
<evidence type="ECO:0000313" key="10">
    <source>
        <dbReference type="EMBL" id="ACV63621.1"/>
    </source>
</evidence>
<keyword evidence="11" id="KW-1185">Reference proteome</keyword>
<dbReference type="KEGG" id="dae:Dtox_2856"/>
<proteinExistence type="inferred from homology"/>
<evidence type="ECO:0000259" key="8">
    <source>
        <dbReference type="Pfam" id="PF02706"/>
    </source>
</evidence>
<dbReference type="PANTHER" id="PTHR32309:SF13">
    <property type="entry name" value="FERRIC ENTEROBACTIN TRANSPORT PROTEIN FEPE"/>
    <property type="match status" value="1"/>
</dbReference>
<keyword evidence="4 7" id="KW-0812">Transmembrane</keyword>
<dbReference type="eggNOG" id="COG3944">
    <property type="taxonomic scope" value="Bacteria"/>
</dbReference>
<dbReference type="InterPro" id="IPR032807">
    <property type="entry name" value="GNVR"/>
</dbReference>
<feature type="domain" description="Polysaccharide chain length determinant N-terminal" evidence="8">
    <location>
        <begin position="6"/>
        <end position="91"/>
    </location>
</feature>
<dbReference type="HOGENOM" id="CLU_082668_1_1_9"/>
<feature type="transmembrane region" description="Helical" evidence="7">
    <location>
        <begin position="171"/>
        <end position="190"/>
    </location>
</feature>
<dbReference type="RefSeq" id="WP_015758314.1">
    <property type="nucleotide sequence ID" value="NC_013216.1"/>
</dbReference>